<reference evidence="1 2" key="1">
    <citation type="submission" date="2021-03" db="EMBL/GenBank/DDBJ databases">
        <title>novel species isolated from a fishpond in China.</title>
        <authorList>
            <person name="Lu H."/>
            <person name="Cai Z."/>
        </authorList>
    </citation>
    <scope>NUCLEOTIDE SEQUENCE [LARGE SCALE GENOMIC DNA]</scope>
    <source>
        <strain evidence="1 2">Y57</strain>
    </source>
</reference>
<dbReference type="EMBL" id="JAFKCS010000877">
    <property type="protein sequence ID" value="MBN7823557.1"/>
    <property type="molecule type" value="Genomic_DNA"/>
</dbReference>
<protein>
    <submittedName>
        <fullName evidence="1">Uncharacterized protein</fullName>
    </submittedName>
</protein>
<gene>
    <name evidence="1" type="ORF">J0A65_27055</name>
</gene>
<keyword evidence="2" id="KW-1185">Reference proteome</keyword>
<evidence type="ECO:0000313" key="1">
    <source>
        <dbReference type="EMBL" id="MBN7823557.1"/>
    </source>
</evidence>
<feature type="non-terminal residue" evidence="1">
    <location>
        <position position="98"/>
    </location>
</feature>
<feature type="non-terminal residue" evidence="1">
    <location>
        <position position="1"/>
    </location>
</feature>
<sequence length="98" mass="11143">YLAQGRHDLEDLTESHIRLLASGGLIDHDLLDAALGQRLVYRDWQLEPNLRVQENDKGISVARSRLSNLLGMPFYDLDRLDLAASSTLQYDLQQQVSH</sequence>
<organism evidence="1 2">
    <name type="scientific">Bowmanella yangjiangensis</name>
    <dbReference type="NCBI Taxonomy" id="2811230"/>
    <lineage>
        <taxon>Bacteria</taxon>
        <taxon>Pseudomonadati</taxon>
        <taxon>Pseudomonadota</taxon>
        <taxon>Gammaproteobacteria</taxon>
        <taxon>Alteromonadales</taxon>
        <taxon>Alteromonadaceae</taxon>
        <taxon>Bowmanella</taxon>
    </lineage>
</organism>
<dbReference type="Proteomes" id="UP000663992">
    <property type="component" value="Unassembled WGS sequence"/>
</dbReference>
<evidence type="ECO:0000313" key="2">
    <source>
        <dbReference type="Proteomes" id="UP000663992"/>
    </source>
</evidence>
<accession>A0ABS3D2H5</accession>
<proteinExistence type="predicted"/>
<dbReference type="RefSeq" id="WP_206597243.1">
    <property type="nucleotide sequence ID" value="NZ_JAFKCS010000877.1"/>
</dbReference>
<name>A0ABS3D2H5_9ALTE</name>
<comment type="caution">
    <text evidence="1">The sequence shown here is derived from an EMBL/GenBank/DDBJ whole genome shotgun (WGS) entry which is preliminary data.</text>
</comment>